<evidence type="ECO:0000313" key="9">
    <source>
        <dbReference type="EMBL" id="MBB4266906.1"/>
    </source>
</evidence>
<feature type="transmembrane region" description="Helical" evidence="8">
    <location>
        <begin position="189"/>
        <end position="214"/>
    </location>
</feature>
<accession>A0A7W6RE69</accession>
<evidence type="ECO:0000256" key="2">
    <source>
        <dbReference type="ARBA" id="ARBA00009142"/>
    </source>
</evidence>
<evidence type="ECO:0000256" key="5">
    <source>
        <dbReference type="ARBA" id="ARBA00022692"/>
    </source>
</evidence>
<evidence type="ECO:0000256" key="3">
    <source>
        <dbReference type="ARBA" id="ARBA00022448"/>
    </source>
</evidence>
<gene>
    <name evidence="9" type="ORF">GGD89_002542</name>
</gene>
<reference evidence="9 10" key="1">
    <citation type="submission" date="2020-08" db="EMBL/GenBank/DDBJ databases">
        <title>Genome sequencing of Purple Non-Sulfur Bacteria from various extreme environments.</title>
        <authorList>
            <person name="Mayer M."/>
        </authorList>
    </citation>
    <scope>NUCLEOTIDE SEQUENCE [LARGE SCALE GENOMIC DNA]</scope>
    <source>
        <strain evidence="9 10">JA131</strain>
    </source>
</reference>
<name>A0A7W6RE69_9PROT</name>
<dbReference type="EMBL" id="JACIGK010000019">
    <property type="protein sequence ID" value="MBB4266906.1"/>
    <property type="molecule type" value="Genomic_DNA"/>
</dbReference>
<dbReference type="InterPro" id="IPR052017">
    <property type="entry name" value="TSUP"/>
</dbReference>
<dbReference type="InterPro" id="IPR002781">
    <property type="entry name" value="TM_pro_TauE-like"/>
</dbReference>
<comment type="subcellular location">
    <subcellularLocation>
        <location evidence="1 8">Cell membrane</location>
        <topology evidence="1 8">Multi-pass membrane protein</topology>
    </subcellularLocation>
</comment>
<keyword evidence="7 8" id="KW-0472">Membrane</keyword>
<evidence type="ECO:0000256" key="7">
    <source>
        <dbReference type="ARBA" id="ARBA00023136"/>
    </source>
</evidence>
<comment type="similarity">
    <text evidence="2 8">Belongs to the 4-toluene sulfonate uptake permease (TSUP) (TC 2.A.102) family.</text>
</comment>
<dbReference type="PANTHER" id="PTHR30269">
    <property type="entry name" value="TRANSMEMBRANE PROTEIN YFCA"/>
    <property type="match status" value="1"/>
</dbReference>
<evidence type="ECO:0000313" key="10">
    <source>
        <dbReference type="Proteomes" id="UP000554286"/>
    </source>
</evidence>
<feature type="transmembrane region" description="Helical" evidence="8">
    <location>
        <begin position="12"/>
        <end position="45"/>
    </location>
</feature>
<feature type="transmembrane region" description="Helical" evidence="8">
    <location>
        <begin position="51"/>
        <end position="68"/>
    </location>
</feature>
<comment type="caution">
    <text evidence="9">The sequence shown here is derived from an EMBL/GenBank/DDBJ whole genome shotgun (WGS) entry which is preliminary data.</text>
</comment>
<evidence type="ECO:0000256" key="6">
    <source>
        <dbReference type="ARBA" id="ARBA00022989"/>
    </source>
</evidence>
<dbReference type="AlphaFoldDB" id="A0A7W6RE69"/>
<dbReference type="RefSeq" id="WP_184045781.1">
    <property type="nucleotide sequence ID" value="NZ_JACIGK010000019.1"/>
</dbReference>
<dbReference type="SUPFAM" id="SSF81452">
    <property type="entry name" value="Cytochrome c oxidase subunit III-like"/>
    <property type="match status" value="1"/>
</dbReference>
<keyword evidence="5 8" id="KW-0812">Transmembrane</keyword>
<feature type="transmembrane region" description="Helical" evidence="8">
    <location>
        <begin position="80"/>
        <end position="99"/>
    </location>
</feature>
<keyword evidence="10" id="KW-1185">Reference proteome</keyword>
<keyword evidence="6 8" id="KW-1133">Transmembrane helix</keyword>
<protein>
    <recommendedName>
        <fullName evidence="8">Probable membrane transporter protein</fullName>
    </recommendedName>
</protein>
<dbReference type="Pfam" id="PF01925">
    <property type="entry name" value="TauE"/>
    <property type="match status" value="1"/>
</dbReference>
<evidence type="ECO:0000256" key="1">
    <source>
        <dbReference type="ARBA" id="ARBA00004651"/>
    </source>
</evidence>
<keyword evidence="3" id="KW-0813">Transport</keyword>
<dbReference type="PANTHER" id="PTHR30269:SF32">
    <property type="entry name" value="MEMBRANE TRANSPORTER PROTEIN-RELATED"/>
    <property type="match status" value="1"/>
</dbReference>
<feature type="transmembrane region" description="Helical" evidence="8">
    <location>
        <begin position="235"/>
        <end position="252"/>
    </location>
</feature>
<organism evidence="9 10">
    <name type="scientific">Roseospira visakhapatnamensis</name>
    <dbReference type="NCBI Taxonomy" id="390880"/>
    <lineage>
        <taxon>Bacteria</taxon>
        <taxon>Pseudomonadati</taxon>
        <taxon>Pseudomonadota</taxon>
        <taxon>Alphaproteobacteria</taxon>
        <taxon>Rhodospirillales</taxon>
        <taxon>Rhodospirillaceae</taxon>
        <taxon>Roseospira</taxon>
    </lineage>
</organism>
<dbReference type="InterPro" id="IPR035973">
    <property type="entry name" value="Cyt_c_oxidase_su3-like_sf"/>
</dbReference>
<dbReference type="GO" id="GO:0009055">
    <property type="term" value="F:electron transfer activity"/>
    <property type="evidence" value="ECO:0007669"/>
    <property type="project" value="InterPro"/>
</dbReference>
<evidence type="ECO:0000256" key="4">
    <source>
        <dbReference type="ARBA" id="ARBA00022475"/>
    </source>
</evidence>
<feature type="transmembrane region" description="Helical" evidence="8">
    <location>
        <begin position="136"/>
        <end position="160"/>
    </location>
</feature>
<proteinExistence type="inferred from homology"/>
<feature type="transmembrane region" description="Helical" evidence="8">
    <location>
        <begin position="105"/>
        <end position="124"/>
    </location>
</feature>
<keyword evidence="4 8" id="KW-1003">Cell membrane</keyword>
<evidence type="ECO:0000256" key="8">
    <source>
        <dbReference type="RuleBase" id="RU363041"/>
    </source>
</evidence>
<dbReference type="GO" id="GO:0005886">
    <property type="term" value="C:plasma membrane"/>
    <property type="evidence" value="ECO:0007669"/>
    <property type="project" value="UniProtKB-SubCell"/>
</dbReference>
<dbReference type="Proteomes" id="UP000554286">
    <property type="component" value="Unassembled WGS sequence"/>
</dbReference>
<sequence>MDVPWPDYAPMHWGVMVLAFALAGVIKGAIGFGVPIVTLSVLTLVLPVKEAIALTVLPALAGNLIMMREGGRVGAILARFWPLLAAKGVGLVVGALILASVPTRAILAVLGLVVVAFSLMGDRVPRLRLRPRQERVTGALVGAVAGLLAGTTTIFGPPIVAYMTALRLDKGTYVAAIGTLWSLTNVMTLAAFGAVAVLTGPLLVASVPLAAVLLGTYPLGRAVRRRVDEAMFRRLVRAGLLVAGARLLVLAVV</sequence>